<feature type="region of interest" description="Disordered" evidence="4">
    <location>
        <begin position="794"/>
        <end position="816"/>
    </location>
</feature>
<comment type="caution">
    <text evidence="6">The sequence shown here is derived from an EMBL/GenBank/DDBJ whole genome shotgun (WGS) entry which is preliminary data.</text>
</comment>
<dbReference type="Pfam" id="PF13432">
    <property type="entry name" value="TPR_16"/>
    <property type="match status" value="1"/>
</dbReference>
<dbReference type="Gene3D" id="1.25.40.10">
    <property type="entry name" value="Tetratricopeptide repeat domain"/>
    <property type="match status" value="3"/>
</dbReference>
<keyword evidence="1" id="KW-0677">Repeat</keyword>
<feature type="compositionally biased region" description="Low complexity" evidence="4">
    <location>
        <begin position="800"/>
        <end position="815"/>
    </location>
</feature>
<gene>
    <name evidence="6" type="ORF">DN068_20990</name>
</gene>
<name>A0A2W2A6K4_9BACT</name>
<reference evidence="6 7" key="1">
    <citation type="submission" date="2018-06" db="EMBL/GenBank/DDBJ databases">
        <title>Mucibacter soli gen. nov., sp. nov., a new member of the family Chitinophagaceae producing mucin.</title>
        <authorList>
            <person name="Kim M.-K."/>
            <person name="Park S."/>
            <person name="Kim T.-S."/>
            <person name="Joung Y."/>
            <person name="Han J.-H."/>
            <person name="Kim S.B."/>
        </authorList>
    </citation>
    <scope>NUCLEOTIDE SEQUENCE [LARGE SCALE GENOMIC DNA]</scope>
    <source>
        <strain evidence="6 7">R1-15</strain>
    </source>
</reference>
<dbReference type="InterPro" id="IPR019734">
    <property type="entry name" value="TPR_rpt"/>
</dbReference>
<proteinExistence type="predicted"/>
<evidence type="ECO:0000256" key="2">
    <source>
        <dbReference type="ARBA" id="ARBA00022803"/>
    </source>
</evidence>
<organism evidence="6 7">
    <name type="scientific">Taibaiella soli</name>
    <dbReference type="NCBI Taxonomy" id="1649169"/>
    <lineage>
        <taxon>Bacteria</taxon>
        <taxon>Pseudomonadati</taxon>
        <taxon>Bacteroidota</taxon>
        <taxon>Chitinophagia</taxon>
        <taxon>Chitinophagales</taxon>
        <taxon>Chitinophagaceae</taxon>
        <taxon>Taibaiella</taxon>
    </lineage>
</organism>
<keyword evidence="7" id="KW-1185">Reference proteome</keyword>
<dbReference type="InterPro" id="IPR051012">
    <property type="entry name" value="CellSynth/LPSAsmb/PSIAsmb"/>
</dbReference>
<evidence type="ECO:0008006" key="8">
    <source>
        <dbReference type="Google" id="ProtNLM"/>
    </source>
</evidence>
<dbReference type="AlphaFoldDB" id="A0A2W2A6K4"/>
<keyword evidence="5" id="KW-1133">Transmembrane helix</keyword>
<accession>A0A2W2A6K4</accession>
<keyword evidence="5" id="KW-0812">Transmembrane</keyword>
<evidence type="ECO:0000256" key="5">
    <source>
        <dbReference type="SAM" id="Phobius"/>
    </source>
</evidence>
<feature type="compositionally biased region" description="Pro residues" evidence="4">
    <location>
        <begin position="1046"/>
        <end position="1055"/>
    </location>
</feature>
<dbReference type="SMART" id="SM00028">
    <property type="entry name" value="TPR"/>
    <property type="match status" value="5"/>
</dbReference>
<dbReference type="SUPFAM" id="SSF48452">
    <property type="entry name" value="TPR-like"/>
    <property type="match status" value="2"/>
</dbReference>
<evidence type="ECO:0000313" key="7">
    <source>
        <dbReference type="Proteomes" id="UP000248745"/>
    </source>
</evidence>
<evidence type="ECO:0000256" key="1">
    <source>
        <dbReference type="ARBA" id="ARBA00022737"/>
    </source>
</evidence>
<dbReference type="PANTHER" id="PTHR45586">
    <property type="entry name" value="TPR REPEAT-CONTAINING PROTEIN PA4667"/>
    <property type="match status" value="1"/>
</dbReference>
<dbReference type="Pfam" id="PF13181">
    <property type="entry name" value="TPR_8"/>
    <property type="match status" value="1"/>
</dbReference>
<feature type="repeat" description="TPR" evidence="3">
    <location>
        <begin position="380"/>
        <end position="413"/>
    </location>
</feature>
<keyword evidence="5" id="KW-0472">Membrane</keyword>
<feature type="region of interest" description="Disordered" evidence="4">
    <location>
        <begin position="1031"/>
        <end position="1080"/>
    </location>
</feature>
<evidence type="ECO:0000256" key="3">
    <source>
        <dbReference type="PROSITE-ProRule" id="PRU00339"/>
    </source>
</evidence>
<dbReference type="InterPro" id="IPR011990">
    <property type="entry name" value="TPR-like_helical_dom_sf"/>
</dbReference>
<protein>
    <recommendedName>
        <fullName evidence="8">Tetratricopeptide repeat protein</fullName>
    </recommendedName>
</protein>
<feature type="compositionally biased region" description="Low complexity" evidence="4">
    <location>
        <begin position="1056"/>
        <end position="1067"/>
    </location>
</feature>
<keyword evidence="2 3" id="KW-0802">TPR repeat</keyword>
<dbReference type="PROSITE" id="PS50005">
    <property type="entry name" value="TPR"/>
    <property type="match status" value="1"/>
</dbReference>
<evidence type="ECO:0000256" key="4">
    <source>
        <dbReference type="SAM" id="MobiDB-lite"/>
    </source>
</evidence>
<feature type="transmembrane region" description="Helical" evidence="5">
    <location>
        <begin position="12"/>
        <end position="32"/>
    </location>
</feature>
<sequence length="1209" mass="136730">MQNRQKIPGFKVLLFIIFCFGLSFQAGLFSYAQTKKKTPAPAAKATAKPADSATVARQRVLDSTRRVQQHMLDSMKTARTHYSDSVKVVRKHTTDSLATVRKYRESKKYQDSVAHVRQAKIDKMRASQKQYFDSLKAVRKKTMDSTIAIRKHVTDSVKKIQQHRTDSLATIRKYKESKRYRDSTSVSRQLKMDSMRAVRKHFTDSSIASRKHVIDSANKVRKAATDSVTAIRKHSLDSLKAIRKVKTDSLAKVKESRLKDQKAREKLRQDKMKLALELKIKKRHEAWNNEKMLKKKWSLPRQAIQNTFTRYNYYFNADKRMDEALANMQRANRENLDSIIALFPFDPDRDSTKLASDMDSIIRKVSVGTQIHDPRTKWGDDLYLLLGQAYFYKGNYENAITSFRYTVSMYDRFKKKPTGSKPASKETPSISEEEKKSMLDFIKHRSVHNEALLWLARTYTQAGRFADAESVLDLLGADSKFPEDMRGRLALENAFLSLKQKNIRTASQQLPIVAADDNVPYWLRLRATYLSGQLAQKQNDFNGAAGHFRDVIDMNPKIEMDFYARKNLAYSLMLAGGDQKEAIAALKRMLNDGKYATYYEQVYFILGQLSINSNNTKDALVYLQKSISSPKSTRKQKALSFASMGGVYYNSGNYELAKLSYDSAAILGGRVPDTAIAIAVRRSKALDEVTGPLRTIHTQDSLLALGLMSEKEQHAAIKKYIRHLEQLRADSAYRAENGGLNSANLTDAGSLDNNVSSWYFSNAGQMQQGQNDFKRKWGSRPLADNWRVSSLSGFTGGGSNTANSGSNNGAEAGNSVDLDENGLPTEASLVAFIPTTKEKQDEARLRIQRGYIDLANAYVRQLEDYPRATQTLDTLEKRFPTNDHKAQAYYLRYLIALRQNQLDKAQEYSQKLQQEFPSSQYTSLVRPSEDSKTGTEAKVPVTTFYNETYDLMQRHEYTQVIHNSDMARRQYGDVRYQQRFTILEGEALAATGNYNKADTLISDYLKNNPSDSLKDWAEAVMNYITKNRPVPVKDTTKASAPDMSHPTPPEMPPLPNSATTNNTNNPAQPNPPSPGADSSKAAAVEIPATYTYKPSEEHYFVFAFNKMEPRAMGVKAGLTDMNSIKFSGLGLSTGLEMLSAQSGMVIVKSFKDLARAKIYMNALKTSPQVLRDYNDGEYNVFLISAKNLLKLKADKNLPAYLDFYKKQYK</sequence>
<evidence type="ECO:0000313" key="6">
    <source>
        <dbReference type="EMBL" id="PZF70905.1"/>
    </source>
</evidence>
<dbReference type="PANTHER" id="PTHR45586:SF1">
    <property type="entry name" value="LIPOPOLYSACCHARIDE ASSEMBLY PROTEIN B"/>
    <property type="match status" value="1"/>
</dbReference>
<dbReference type="Proteomes" id="UP000248745">
    <property type="component" value="Unassembled WGS sequence"/>
</dbReference>
<dbReference type="EMBL" id="QKTW01000028">
    <property type="protein sequence ID" value="PZF70905.1"/>
    <property type="molecule type" value="Genomic_DNA"/>
</dbReference>